<dbReference type="NCBIfam" id="TIGR03891">
    <property type="entry name" value="thiopep_ocin"/>
    <property type="match status" value="1"/>
</dbReference>
<name>A0A6L9QUM0_9ACTN</name>
<dbReference type="EMBL" id="JAAGLI010000941">
    <property type="protein sequence ID" value="NEA27654.1"/>
    <property type="molecule type" value="Genomic_DNA"/>
</dbReference>
<dbReference type="AlphaFoldDB" id="A0A6L9QUM0"/>
<protein>
    <submittedName>
        <fullName evidence="4">Lantibiotic dehydratase</fullName>
    </submittedName>
</protein>
<evidence type="ECO:0000259" key="2">
    <source>
        <dbReference type="Pfam" id="PF04738"/>
    </source>
</evidence>
<evidence type="ECO:0000313" key="5">
    <source>
        <dbReference type="Proteomes" id="UP000475532"/>
    </source>
</evidence>
<proteinExistence type="predicted"/>
<dbReference type="InterPro" id="IPR006827">
    <property type="entry name" value="Lant_deHydtase_N"/>
</dbReference>
<comment type="caution">
    <text evidence="4">The sequence shown here is derived from an EMBL/GenBank/DDBJ whole genome shotgun (WGS) entry which is preliminary data.</text>
</comment>
<reference evidence="4 5" key="1">
    <citation type="submission" date="2020-01" db="EMBL/GenBank/DDBJ databases">
        <title>Insect and environment-associated Actinomycetes.</title>
        <authorList>
            <person name="Currrie C."/>
            <person name="Chevrette M."/>
            <person name="Carlson C."/>
            <person name="Stubbendieck R."/>
            <person name="Wendt-Pienkowski E."/>
        </authorList>
    </citation>
    <scope>NUCLEOTIDE SEQUENCE [LARGE SCALE GENOMIC DNA]</scope>
    <source>
        <strain evidence="4 5">SID10258</strain>
    </source>
</reference>
<sequence length="1036" mass="113628">MDVRARRGTVDGRLYRCDDSAFLRAAALTELPVPACPDLSVDSPKHVAHWLTWLRNVWTIDAVTDAIGQASPALAQEVQTIFTAEAPDARRIRRAASSVARYLLRMTGRATPFGLFAGVAPASFGKRLTWRWGDHHRVVARPTGAWLADVIMQLESCPELFLRLYLVTNALCVQRGDRLIVPYPSRNHDRHRPPTTEVSVRHTTAVQLAAEAARSPIRCGELAAKLAAEFPSVSLPSIARMLADLVKQRVLITSLRPASTVVDVLGHVIGQLDAAPVDDIPQARDQLARLRQIQDELTRHNATAEPATRRRTRTDVTSRMRDLSAEPAPPIALDLHLDSRLVLPPHVAREAEAAASVLARLTAHPHGTRAWQTYHTRFFERYGIGTLVPVLELVNPDVGLGLPAGYLGAATQPRPRVSERDERMMELAQAAVLDGHDEVVLDERTLEQLASDETPQWPAHLEMSFQLRAASVTAANDGDFSLAVTGISRGAATMTGRFIGTLCHADQAPVRRVFEKLPTQEADALPVQLSFAPLNVSGGNVSRVPELLPYVVSLAEHPTGASTHVPLDDLAVGCDGKRLYLTSRSLGRRVEPVVPHALDLRAHTPPIARFLAEISRVQTAVVTGFDWGSVGCLPFLPRIRYRRTILSPARWTLDAADLPAEDVPWPQWRAAFQRWSARRRLPRAVLLVQGDRRLPLDFADRGQLALLRASLRTARRVVLEEAAESDAYGWCDGRAHEIVVQLTTTRAAKARQPIGVQVAGRGDGHVPGASAWLLAKLYGSPDHQSELIARHFPALLAAWDERPGWWFIRYHAPEPHVRLRIALSDASEFGPAAARVGTWAQQLRCLGLLRDVEFATYYPETGRWGAGPLMAAAEAVFSADSHAVITQLTERSGAHPQALTAAQFLAIAIAFTGSAELGASWAARHATAKAPMPIRRDVLNEAVRLADPADDWARLRALPGGRAIVEAWRSRERALAAYGTRLHETESVDPDTVLASLLHAHHMRAVGFDPDNERASLRLARAAAQAWTARRVRGQG</sequence>
<dbReference type="Pfam" id="PF14028">
    <property type="entry name" value="Lant_dehydr_C"/>
    <property type="match status" value="1"/>
</dbReference>
<feature type="domain" description="Thiopeptide-type bacteriocin biosynthesis" evidence="3">
    <location>
        <begin position="772"/>
        <end position="1022"/>
    </location>
</feature>
<evidence type="ECO:0000259" key="3">
    <source>
        <dbReference type="Pfam" id="PF14028"/>
    </source>
</evidence>
<accession>A0A6L9QUM0</accession>
<feature type="region of interest" description="Disordered" evidence="1">
    <location>
        <begin position="302"/>
        <end position="323"/>
    </location>
</feature>
<gene>
    <name evidence="4" type="ORF">G3I70_34930</name>
</gene>
<organism evidence="4 5">
    <name type="scientific">Actinomadura bangladeshensis</name>
    <dbReference type="NCBI Taxonomy" id="453573"/>
    <lineage>
        <taxon>Bacteria</taxon>
        <taxon>Bacillati</taxon>
        <taxon>Actinomycetota</taxon>
        <taxon>Actinomycetes</taxon>
        <taxon>Streptosporangiales</taxon>
        <taxon>Thermomonosporaceae</taxon>
        <taxon>Actinomadura</taxon>
    </lineage>
</organism>
<feature type="domain" description="Lantibiotic dehydratase N-terminal" evidence="2">
    <location>
        <begin position="62"/>
        <end position="707"/>
    </location>
</feature>
<evidence type="ECO:0000313" key="4">
    <source>
        <dbReference type="EMBL" id="NEA27654.1"/>
    </source>
</evidence>
<feature type="compositionally biased region" description="Basic and acidic residues" evidence="1">
    <location>
        <begin position="313"/>
        <end position="323"/>
    </location>
</feature>
<dbReference type="Pfam" id="PF04738">
    <property type="entry name" value="Lant_dehydr_N"/>
    <property type="match status" value="1"/>
</dbReference>
<evidence type="ECO:0000256" key="1">
    <source>
        <dbReference type="SAM" id="MobiDB-lite"/>
    </source>
</evidence>
<dbReference type="InterPro" id="IPR023809">
    <property type="entry name" value="Thiopep_bacteriocin_synth_dom"/>
</dbReference>
<dbReference type="Proteomes" id="UP000475532">
    <property type="component" value="Unassembled WGS sequence"/>
</dbReference>